<dbReference type="AlphaFoldDB" id="A0AA35UKC1"/>
<evidence type="ECO:0000313" key="1">
    <source>
        <dbReference type="EMBL" id="CAI9122000.1"/>
    </source>
</evidence>
<gene>
    <name evidence="1" type="ORF">LMG32879_002856</name>
</gene>
<dbReference type="EMBL" id="CATKSH010000030">
    <property type="protein sequence ID" value="CAI9122000.1"/>
    <property type="molecule type" value="Genomic_DNA"/>
</dbReference>
<accession>A0AA35UKC1</accession>
<dbReference type="Proteomes" id="UP001176960">
    <property type="component" value="Unassembled WGS sequence"/>
</dbReference>
<evidence type="ECO:0000313" key="2">
    <source>
        <dbReference type="Proteomes" id="UP001176960"/>
    </source>
</evidence>
<keyword evidence="2" id="KW-1185">Reference proteome</keyword>
<dbReference type="RefSeq" id="WP_289843853.1">
    <property type="nucleotide sequence ID" value="NZ_CATKSH010000030.1"/>
</dbReference>
<comment type="caution">
    <text evidence="1">The sequence shown here is derived from an EMBL/GenBank/DDBJ whole genome shotgun (WGS) entry which is preliminary data.</text>
</comment>
<proteinExistence type="predicted"/>
<protein>
    <submittedName>
        <fullName evidence="1">Uncharacterized protein</fullName>
    </submittedName>
</protein>
<name>A0AA35UKC1_9PROT</name>
<organism evidence="1 2">
    <name type="scientific">Brytella acorum</name>
    <dbReference type="NCBI Taxonomy" id="2959299"/>
    <lineage>
        <taxon>Bacteria</taxon>
        <taxon>Pseudomonadati</taxon>
        <taxon>Pseudomonadota</taxon>
        <taxon>Alphaproteobacteria</taxon>
        <taxon>Acetobacterales</taxon>
        <taxon>Acetobacteraceae</taxon>
        <taxon>Brytella</taxon>
    </lineage>
</organism>
<feature type="non-terminal residue" evidence="1">
    <location>
        <position position="1"/>
    </location>
</feature>
<sequence>LELCRIPFPRNLAHKTRPRSGQMIAYRPVRKMGTTSFCHHLMTRFSKLHRLRVTIEENG</sequence>
<reference evidence="1" key="1">
    <citation type="submission" date="2023-03" db="EMBL/GenBank/DDBJ databases">
        <authorList>
            <person name="Cleenwerck I."/>
        </authorList>
    </citation>
    <scope>NUCLEOTIDE SEQUENCE</scope>
    <source>
        <strain evidence="1">LMG 32879</strain>
    </source>
</reference>